<feature type="compositionally biased region" description="Low complexity" evidence="1">
    <location>
        <begin position="24"/>
        <end position="37"/>
    </location>
</feature>
<sequence length="260" mass="28608">MTQQPYQSSGRHHFTPAAAPSWGQPAPQAFEQPQPAEDNAITPSVRGRALDRSIQVNASHARNAADRIGTRDALGEHALILFSVDSTARPFQLSTATRLDYEEHRGEDLPAMLTSLTNHAWAQIQAAHRTGKRWDPRTPMDGLVLRSDPLTPQTEYVGLAISTLDTPVAPWHELKRTVTGADGLNLAGQGYVLLKDGSAMYFLRAAQMSGGSGQHLIVTNRPVHSIYRPTLDNELLFNASLEQTLIWQALEKLHHVLMSS</sequence>
<evidence type="ECO:0000256" key="1">
    <source>
        <dbReference type="SAM" id="MobiDB-lite"/>
    </source>
</evidence>
<feature type="region of interest" description="Disordered" evidence="1">
    <location>
        <begin position="1"/>
        <end position="40"/>
    </location>
</feature>
<dbReference type="RefSeq" id="WP_213002783.1">
    <property type="nucleotide sequence ID" value="NZ_BAAATW010000006.1"/>
</dbReference>
<proteinExistence type="predicted"/>
<organism evidence="2 3">
    <name type="scientific">Winogradskya consettensis</name>
    <dbReference type="NCBI Taxonomy" id="113560"/>
    <lineage>
        <taxon>Bacteria</taxon>
        <taxon>Bacillati</taxon>
        <taxon>Actinomycetota</taxon>
        <taxon>Actinomycetes</taxon>
        <taxon>Micromonosporales</taxon>
        <taxon>Micromonosporaceae</taxon>
        <taxon>Winogradskya</taxon>
    </lineage>
</organism>
<reference evidence="2" key="1">
    <citation type="submission" date="2021-03" db="EMBL/GenBank/DDBJ databases">
        <title>Whole genome shotgun sequence of Actinoplanes consettensis NBRC 14913.</title>
        <authorList>
            <person name="Komaki H."/>
            <person name="Tamura T."/>
        </authorList>
    </citation>
    <scope>NUCLEOTIDE SEQUENCE</scope>
    <source>
        <strain evidence="2">NBRC 14913</strain>
    </source>
</reference>
<protein>
    <submittedName>
        <fullName evidence="2">Uncharacterized protein</fullName>
    </submittedName>
</protein>
<evidence type="ECO:0000313" key="3">
    <source>
        <dbReference type="Proteomes" id="UP000680865"/>
    </source>
</evidence>
<name>A0A919VYK4_9ACTN</name>
<gene>
    <name evidence="2" type="ORF">Aco04nite_84520</name>
</gene>
<accession>A0A919VYK4</accession>
<dbReference type="Proteomes" id="UP000680865">
    <property type="component" value="Unassembled WGS sequence"/>
</dbReference>
<dbReference type="AlphaFoldDB" id="A0A919VYK4"/>
<dbReference type="EMBL" id="BOQP01000052">
    <property type="protein sequence ID" value="GIM83016.1"/>
    <property type="molecule type" value="Genomic_DNA"/>
</dbReference>
<evidence type="ECO:0000313" key="2">
    <source>
        <dbReference type="EMBL" id="GIM83016.1"/>
    </source>
</evidence>
<comment type="caution">
    <text evidence="2">The sequence shown here is derived from an EMBL/GenBank/DDBJ whole genome shotgun (WGS) entry which is preliminary data.</text>
</comment>
<keyword evidence="3" id="KW-1185">Reference proteome</keyword>